<dbReference type="AlphaFoldDB" id="K9UIE7"/>
<keyword evidence="1" id="KW-0812">Transmembrane</keyword>
<dbReference type="KEGG" id="cmp:Cha6605_3211"/>
<proteinExistence type="predicted"/>
<dbReference type="RefSeq" id="WP_015160360.1">
    <property type="nucleotide sequence ID" value="NC_019697.1"/>
</dbReference>
<dbReference type="PATRIC" id="fig|1173020.3.peg.3679"/>
<dbReference type="Pfam" id="PF02517">
    <property type="entry name" value="Rce1-like"/>
    <property type="match status" value="1"/>
</dbReference>
<keyword evidence="1" id="KW-0472">Membrane</keyword>
<dbReference type="EMBL" id="CP003600">
    <property type="protein sequence ID" value="AFY94221.1"/>
    <property type="molecule type" value="Genomic_DNA"/>
</dbReference>
<sequence length="532" mass="58883">MSLDRQELSSFSSLRRILLIVLTALVLIKPIFSLFDTLDRPQIQGKFELYQTNIVLVASEWKPTDEADALGALQKSIVGTDFLKSATQQYQTARKSDVQAIDKLNASLADLANSATDVNRKSQQLEIDLTNKTIAAAKLEIDKIDLRIGILQAARAQSAEALQTWQKVGSHSQSATSKHVAASLIAIWEQPSSIDLNTAPQLEAEVTTNFDGWFRDRVLEKLYTDLGDRQKLAQLNLAAEIKAKNAVINLALITIPRIFIGLSGVGLIVFFTVRFAIGLFQQRGERSASEILLEKLDTPWSAPWNWETVLQVFMVGFFFVGQFVLPTLFGALIDPATLTTRQQGLYVFASYVLMAILALGILYLSIKSYLPLPADWFEFNWKSHWLLWGIGGYLVATPIVVIVSLLNDKIWHGQGGSNPILQIVLQGRDSIALWLFFATAAVAAPLFEEFLFRGFLLPSLTRYMPTWGAICLSGLLFGVAHLSLSEILPLTSLGIILGIVYVRTRSLLAPMLLHSLWNSSTLVSLYILGSGN</sequence>
<dbReference type="OrthoDB" id="9782250at2"/>
<accession>K9UIE7</accession>
<organism evidence="3 4">
    <name type="scientific">Chamaesiphon minutus (strain ATCC 27169 / PCC 6605)</name>
    <dbReference type="NCBI Taxonomy" id="1173020"/>
    <lineage>
        <taxon>Bacteria</taxon>
        <taxon>Bacillati</taxon>
        <taxon>Cyanobacteriota</taxon>
        <taxon>Cyanophyceae</taxon>
        <taxon>Gomontiellales</taxon>
        <taxon>Chamaesiphonaceae</taxon>
        <taxon>Chamaesiphon</taxon>
    </lineage>
</organism>
<keyword evidence="4" id="KW-1185">Reference proteome</keyword>
<keyword evidence="3" id="KW-0378">Hydrolase</keyword>
<evidence type="ECO:0000256" key="1">
    <source>
        <dbReference type="SAM" id="Phobius"/>
    </source>
</evidence>
<dbReference type="PANTHER" id="PTHR43592">
    <property type="entry name" value="CAAX AMINO TERMINAL PROTEASE"/>
    <property type="match status" value="1"/>
</dbReference>
<feature type="transmembrane region" description="Helical" evidence="1">
    <location>
        <begin position="309"/>
        <end position="333"/>
    </location>
</feature>
<feature type="transmembrane region" description="Helical" evidence="1">
    <location>
        <begin position="386"/>
        <end position="406"/>
    </location>
</feature>
<keyword evidence="1" id="KW-1133">Transmembrane helix</keyword>
<evidence type="ECO:0000313" key="4">
    <source>
        <dbReference type="Proteomes" id="UP000010366"/>
    </source>
</evidence>
<feature type="transmembrane region" description="Helical" evidence="1">
    <location>
        <begin position="258"/>
        <end position="277"/>
    </location>
</feature>
<gene>
    <name evidence="3" type="ORF">Cha6605_3211</name>
</gene>
<feature type="domain" description="CAAX prenyl protease 2/Lysostaphin resistance protein A-like" evidence="2">
    <location>
        <begin position="432"/>
        <end position="519"/>
    </location>
</feature>
<feature type="transmembrane region" description="Helical" evidence="1">
    <location>
        <begin position="17"/>
        <end position="35"/>
    </location>
</feature>
<dbReference type="PANTHER" id="PTHR43592:SF15">
    <property type="entry name" value="CAAX AMINO TERMINAL PROTEASE FAMILY PROTEIN"/>
    <property type="match status" value="1"/>
</dbReference>
<evidence type="ECO:0000259" key="2">
    <source>
        <dbReference type="Pfam" id="PF02517"/>
    </source>
</evidence>
<feature type="transmembrane region" description="Helical" evidence="1">
    <location>
        <begin position="345"/>
        <end position="366"/>
    </location>
</feature>
<dbReference type="Proteomes" id="UP000010366">
    <property type="component" value="Chromosome"/>
</dbReference>
<feature type="transmembrane region" description="Helical" evidence="1">
    <location>
        <begin position="427"/>
        <end position="447"/>
    </location>
</feature>
<feature type="transmembrane region" description="Helical" evidence="1">
    <location>
        <begin position="467"/>
        <end position="500"/>
    </location>
</feature>
<dbReference type="GO" id="GO:0006508">
    <property type="term" value="P:proteolysis"/>
    <property type="evidence" value="ECO:0007669"/>
    <property type="project" value="UniProtKB-KW"/>
</dbReference>
<dbReference type="eggNOG" id="COG1266">
    <property type="taxonomic scope" value="Bacteria"/>
</dbReference>
<dbReference type="GO" id="GO:0004175">
    <property type="term" value="F:endopeptidase activity"/>
    <property type="evidence" value="ECO:0007669"/>
    <property type="project" value="UniProtKB-ARBA"/>
</dbReference>
<protein>
    <submittedName>
        <fullName evidence="3">Putative metal-dependent membrane protease</fullName>
    </submittedName>
</protein>
<keyword evidence="3" id="KW-0645">Protease</keyword>
<dbReference type="InterPro" id="IPR003675">
    <property type="entry name" value="Rce1/LyrA-like_dom"/>
</dbReference>
<dbReference type="HOGENOM" id="CLU_043242_0_0_3"/>
<name>K9UIE7_CHAP6</name>
<dbReference type="GO" id="GO:0080120">
    <property type="term" value="P:CAAX-box protein maturation"/>
    <property type="evidence" value="ECO:0007669"/>
    <property type="project" value="UniProtKB-ARBA"/>
</dbReference>
<feature type="transmembrane region" description="Helical" evidence="1">
    <location>
        <begin position="507"/>
        <end position="528"/>
    </location>
</feature>
<reference evidence="3 4" key="1">
    <citation type="submission" date="2012-05" db="EMBL/GenBank/DDBJ databases">
        <title>Finished chromosome of genome of Chamaesiphon sp. PCC 6605.</title>
        <authorList>
            <consortium name="US DOE Joint Genome Institute"/>
            <person name="Gugger M."/>
            <person name="Coursin T."/>
            <person name="Rippka R."/>
            <person name="Tandeau De Marsac N."/>
            <person name="Huntemann M."/>
            <person name="Wei C.-L."/>
            <person name="Han J."/>
            <person name="Detter J.C."/>
            <person name="Han C."/>
            <person name="Tapia R."/>
            <person name="Chen A."/>
            <person name="Kyrpides N."/>
            <person name="Mavromatis K."/>
            <person name="Markowitz V."/>
            <person name="Szeto E."/>
            <person name="Ivanova N."/>
            <person name="Pagani I."/>
            <person name="Pati A."/>
            <person name="Goodwin L."/>
            <person name="Nordberg H.P."/>
            <person name="Cantor M.N."/>
            <person name="Hua S.X."/>
            <person name="Woyke T."/>
            <person name="Kerfeld C.A."/>
        </authorList>
    </citation>
    <scope>NUCLEOTIDE SEQUENCE [LARGE SCALE GENOMIC DNA]</scope>
    <source>
        <strain evidence="4">ATCC 27169 / PCC 6605</strain>
    </source>
</reference>
<dbReference type="STRING" id="1173020.Cha6605_3211"/>
<evidence type="ECO:0000313" key="3">
    <source>
        <dbReference type="EMBL" id="AFY94221.1"/>
    </source>
</evidence>